<keyword evidence="2" id="KW-1185">Reference proteome</keyword>
<feature type="non-terminal residue" evidence="1">
    <location>
        <position position="1"/>
    </location>
</feature>
<comment type="caution">
    <text evidence="1">The sequence shown here is derived from an EMBL/GenBank/DDBJ whole genome shotgun (WGS) entry which is preliminary data.</text>
</comment>
<proteinExistence type="predicted"/>
<dbReference type="EMBL" id="JARKHS020008368">
    <property type="protein sequence ID" value="KAK8780843.1"/>
    <property type="molecule type" value="Genomic_DNA"/>
</dbReference>
<accession>A0AAQ4F249</accession>
<protein>
    <submittedName>
        <fullName evidence="1">Uncharacterized protein</fullName>
    </submittedName>
</protein>
<reference evidence="1 2" key="1">
    <citation type="journal article" date="2023" name="Arcadia Sci">
        <title>De novo assembly of a long-read Amblyomma americanum tick genome.</title>
        <authorList>
            <person name="Chou S."/>
            <person name="Poskanzer K.E."/>
            <person name="Rollins M."/>
            <person name="Thuy-Boun P.S."/>
        </authorList>
    </citation>
    <scope>NUCLEOTIDE SEQUENCE [LARGE SCALE GENOMIC DNA]</scope>
    <source>
        <strain evidence="1">F_SG_1</strain>
        <tissue evidence="1">Salivary glands</tissue>
    </source>
</reference>
<dbReference type="Proteomes" id="UP001321473">
    <property type="component" value="Unassembled WGS sequence"/>
</dbReference>
<name>A0AAQ4F249_AMBAM</name>
<dbReference type="AlphaFoldDB" id="A0AAQ4F249"/>
<organism evidence="1 2">
    <name type="scientific">Amblyomma americanum</name>
    <name type="common">Lone star tick</name>
    <dbReference type="NCBI Taxonomy" id="6943"/>
    <lineage>
        <taxon>Eukaryota</taxon>
        <taxon>Metazoa</taxon>
        <taxon>Ecdysozoa</taxon>
        <taxon>Arthropoda</taxon>
        <taxon>Chelicerata</taxon>
        <taxon>Arachnida</taxon>
        <taxon>Acari</taxon>
        <taxon>Parasitiformes</taxon>
        <taxon>Ixodida</taxon>
        <taxon>Ixodoidea</taxon>
        <taxon>Ixodidae</taxon>
        <taxon>Amblyomminae</taxon>
        <taxon>Amblyomma</taxon>
    </lineage>
</organism>
<evidence type="ECO:0000313" key="2">
    <source>
        <dbReference type="Proteomes" id="UP001321473"/>
    </source>
</evidence>
<sequence length="51" mass="5696">RRLDQLMGGVFDGATWDFFIHNTSDKCVCTRDVYPASGQCGFDGGLYSAWM</sequence>
<evidence type="ECO:0000313" key="1">
    <source>
        <dbReference type="EMBL" id="KAK8780843.1"/>
    </source>
</evidence>
<gene>
    <name evidence="1" type="ORF">V5799_017815</name>
</gene>